<evidence type="ECO:0000256" key="7">
    <source>
        <dbReference type="ARBA" id="ARBA00022989"/>
    </source>
</evidence>
<feature type="repeat" description="Solcar" evidence="9">
    <location>
        <begin position="129"/>
        <end position="215"/>
    </location>
</feature>
<dbReference type="GO" id="GO:0015217">
    <property type="term" value="F:ADP transmembrane transporter activity"/>
    <property type="evidence" value="ECO:0007669"/>
    <property type="project" value="TreeGrafter"/>
</dbReference>
<dbReference type="InterPro" id="IPR052217">
    <property type="entry name" value="Mito/Peroxisomal_Carrier"/>
</dbReference>
<dbReference type="AlphaFoldDB" id="A0A101MFN6"/>
<dbReference type="InterPro" id="IPR023395">
    <property type="entry name" value="MCP_dom_sf"/>
</dbReference>
<dbReference type="InterPro" id="IPR018108">
    <property type="entry name" value="MCP_transmembrane"/>
</dbReference>
<dbReference type="Gene3D" id="1.50.40.10">
    <property type="entry name" value="Mitochondrial carrier domain"/>
    <property type="match status" value="1"/>
</dbReference>
<evidence type="ECO:0000313" key="12">
    <source>
        <dbReference type="Proteomes" id="UP000055045"/>
    </source>
</evidence>
<feature type="repeat" description="Solcar" evidence="9">
    <location>
        <begin position="225"/>
        <end position="315"/>
    </location>
</feature>
<dbReference type="STRING" id="48697.A0A101MFN6"/>
<dbReference type="GO" id="GO:0016020">
    <property type="term" value="C:membrane"/>
    <property type="evidence" value="ECO:0007669"/>
    <property type="project" value="UniProtKB-SubCell"/>
</dbReference>
<evidence type="ECO:0000256" key="9">
    <source>
        <dbReference type="PROSITE-ProRule" id="PRU00282"/>
    </source>
</evidence>
<evidence type="ECO:0000256" key="6">
    <source>
        <dbReference type="ARBA" id="ARBA00022792"/>
    </source>
</evidence>
<evidence type="ECO:0000256" key="1">
    <source>
        <dbReference type="ARBA" id="ARBA00004141"/>
    </source>
</evidence>
<comment type="caution">
    <text evidence="11">The sequence shown here is derived from an EMBL/GenBank/DDBJ whole genome shotgun (WGS) entry which is preliminary data.</text>
</comment>
<dbReference type="PANTHER" id="PTHR45939">
    <property type="entry name" value="PEROXISOMAL MEMBRANE PROTEIN PMP34-RELATED"/>
    <property type="match status" value="1"/>
</dbReference>
<keyword evidence="12" id="KW-1185">Reference proteome</keyword>
<keyword evidence="4 9" id="KW-0812">Transmembrane</keyword>
<evidence type="ECO:0000256" key="4">
    <source>
        <dbReference type="ARBA" id="ARBA00022692"/>
    </source>
</evidence>
<keyword evidence="6" id="KW-0496">Mitochondrion</keyword>
<sequence>MAQQHQASPWEGVISGTTAAILASVIVYPLDIVKTRLQVQVQQQKHEDANDREQQTDTSKVPTDSAHCDNFIDSIRHILCEEGILGLYSGLGSSILGTASMNFAYFYWSTAARKVQQSTFQKHGIPDTNGIAKELGLGAVGGALAQLCTNPIAVISTRQQTRKATDQQRSMWETMVEIIQSEDGWTGLWRGFKVNLILVVNPMITYGVYQWLRGCLLALKKTKGLGSADAFFLGALSKVLATITTHPLIVAKTMLQSKPPDCRNGKPFSGFTEVLLYIMKNEGLLRLYKGLTPQIIKGFLVQGLMMMLKERYIPATLPTSILQC</sequence>
<dbReference type="SUPFAM" id="SSF103506">
    <property type="entry name" value="Mitochondrial carrier"/>
    <property type="match status" value="1"/>
</dbReference>
<keyword evidence="8 9" id="KW-0472">Membrane</keyword>
<evidence type="ECO:0000256" key="3">
    <source>
        <dbReference type="ARBA" id="ARBA00022448"/>
    </source>
</evidence>
<evidence type="ECO:0000256" key="8">
    <source>
        <dbReference type="ARBA" id="ARBA00023136"/>
    </source>
</evidence>
<feature type="repeat" description="Solcar" evidence="9">
    <location>
        <begin position="7"/>
        <end position="115"/>
    </location>
</feature>
<protein>
    <recommendedName>
        <fullName evidence="13">Mitochondrial thiamine pyrophosphate carrier 1</fullName>
    </recommendedName>
</protein>
<evidence type="ECO:0000256" key="10">
    <source>
        <dbReference type="RuleBase" id="RU000488"/>
    </source>
</evidence>
<dbReference type="PANTHER" id="PTHR45939:SF1">
    <property type="entry name" value="MITOCHONDRIAL THIAMINE PYROPHOSPHATE CARRIER 1-RELATED"/>
    <property type="match status" value="1"/>
</dbReference>
<reference evidence="11 12" key="1">
    <citation type="submission" date="2015-10" db="EMBL/GenBank/DDBJ databases">
        <title>Genome sequencing of Penicillium freii.</title>
        <authorList>
            <person name="Nguyen H.D."/>
            <person name="Visagie C.M."/>
            <person name="Seifert K.A."/>
        </authorList>
    </citation>
    <scope>NUCLEOTIDE SEQUENCE [LARGE SCALE GENOMIC DNA]</scope>
    <source>
        <strain evidence="11 12">DAOM 242723</strain>
    </source>
</reference>
<keyword evidence="6" id="KW-0999">Mitochondrion inner membrane</keyword>
<name>A0A101MFN6_PENFR</name>
<dbReference type="EMBL" id="LLXE01000210">
    <property type="protein sequence ID" value="KUM59732.1"/>
    <property type="molecule type" value="Genomic_DNA"/>
</dbReference>
<comment type="similarity">
    <text evidence="2 10">Belongs to the mitochondrial carrier (TC 2.A.29) family.</text>
</comment>
<keyword evidence="7" id="KW-1133">Transmembrane helix</keyword>
<organism evidence="11 12">
    <name type="scientific">Penicillium freii</name>
    <dbReference type="NCBI Taxonomy" id="48697"/>
    <lineage>
        <taxon>Eukaryota</taxon>
        <taxon>Fungi</taxon>
        <taxon>Dikarya</taxon>
        <taxon>Ascomycota</taxon>
        <taxon>Pezizomycotina</taxon>
        <taxon>Eurotiomycetes</taxon>
        <taxon>Eurotiomycetidae</taxon>
        <taxon>Eurotiales</taxon>
        <taxon>Aspergillaceae</taxon>
        <taxon>Penicillium</taxon>
    </lineage>
</organism>
<comment type="subcellular location">
    <subcellularLocation>
        <location evidence="1">Membrane</location>
        <topology evidence="1">Multi-pass membrane protein</topology>
    </subcellularLocation>
</comment>
<proteinExistence type="inferred from homology"/>
<dbReference type="PROSITE" id="PS50920">
    <property type="entry name" value="SOLCAR"/>
    <property type="match status" value="3"/>
</dbReference>
<keyword evidence="5" id="KW-0677">Repeat</keyword>
<evidence type="ECO:0000256" key="5">
    <source>
        <dbReference type="ARBA" id="ARBA00022737"/>
    </source>
</evidence>
<evidence type="ECO:0000313" key="11">
    <source>
        <dbReference type="EMBL" id="KUM59732.1"/>
    </source>
</evidence>
<evidence type="ECO:0000256" key="2">
    <source>
        <dbReference type="ARBA" id="ARBA00006375"/>
    </source>
</evidence>
<keyword evidence="3 10" id="KW-0813">Transport</keyword>
<accession>A0A101MFN6</accession>
<dbReference type="Pfam" id="PF00153">
    <property type="entry name" value="Mito_carr"/>
    <property type="match status" value="3"/>
</dbReference>
<gene>
    <name evidence="11" type="ORF">ACN42_g7409</name>
</gene>
<evidence type="ECO:0008006" key="13">
    <source>
        <dbReference type="Google" id="ProtNLM"/>
    </source>
</evidence>
<dbReference type="Proteomes" id="UP000055045">
    <property type="component" value="Unassembled WGS sequence"/>
</dbReference>